<reference evidence="2 3" key="1">
    <citation type="journal article" date="2018" name="Sci. Rep.">
        <title>Characterisation of pathogen-specific regions and novel effector candidates in Fusarium oxysporum f. sp. cepae.</title>
        <authorList>
            <person name="Armitage A.D."/>
            <person name="Taylor A."/>
            <person name="Sobczyk M.K."/>
            <person name="Baxter L."/>
            <person name="Greenfield B.P."/>
            <person name="Bates H.J."/>
            <person name="Wilson F."/>
            <person name="Jackson A.C."/>
            <person name="Ott S."/>
            <person name="Harrison R.J."/>
            <person name="Clarkson J.P."/>
        </authorList>
    </citation>
    <scope>NUCLEOTIDE SEQUENCE [LARGE SCALE GENOMIC DNA]</scope>
    <source>
        <strain evidence="2 3">Fo_A28</strain>
    </source>
</reference>
<proteinExistence type="predicted"/>
<evidence type="ECO:0000313" key="3">
    <source>
        <dbReference type="Proteomes" id="UP000285860"/>
    </source>
</evidence>
<comment type="caution">
    <text evidence="2">The sequence shown here is derived from an EMBL/GenBank/DDBJ whole genome shotgun (WGS) entry which is preliminary data.</text>
</comment>
<dbReference type="EMBL" id="MRCY01000480">
    <property type="protein sequence ID" value="RKK85276.1"/>
    <property type="molecule type" value="Genomic_DNA"/>
</dbReference>
<evidence type="ECO:0000313" key="2">
    <source>
        <dbReference type="EMBL" id="RKK85276.1"/>
    </source>
</evidence>
<name>A0A420NYI1_FUSOX</name>
<protein>
    <submittedName>
        <fullName evidence="2">Uncharacterized protein</fullName>
    </submittedName>
</protein>
<gene>
    <name evidence="2" type="ORF">BFJ68_g17272</name>
</gene>
<dbReference type="Proteomes" id="UP000285860">
    <property type="component" value="Unassembled WGS sequence"/>
</dbReference>
<dbReference type="AlphaFoldDB" id="A0A420NYI1"/>
<evidence type="ECO:0000256" key="1">
    <source>
        <dbReference type="SAM" id="MobiDB-lite"/>
    </source>
</evidence>
<accession>A0A420NYI1</accession>
<sequence length="253" mass="28154">MEPLEETDPPRRVDPNGGNSNCHARPDEEPQSFLENLDMSEFGGFDFDFSCLQETSQSIVAFTLDGQDVRMIDAFDQTVPMTEQSTYDFNIAPTLDDSDPLALANSDDDWLIQFVELNHQVPSALESVDNSFGLCLSGPPLQSQGDQSQQQAIQWDGNFLNDHSIQHTTNSDPDTATSFNRSDDNTEANVDISSTAHLGYEGIDWHRLLGYLSSNLNKEEGSGRQRKAADRMECHQTKAAITHMYDAASHDVF</sequence>
<organism evidence="2 3">
    <name type="scientific">Fusarium oxysporum</name>
    <name type="common">Fusarium vascular wilt</name>
    <dbReference type="NCBI Taxonomy" id="5507"/>
    <lineage>
        <taxon>Eukaryota</taxon>
        <taxon>Fungi</taxon>
        <taxon>Dikarya</taxon>
        <taxon>Ascomycota</taxon>
        <taxon>Pezizomycotina</taxon>
        <taxon>Sordariomycetes</taxon>
        <taxon>Hypocreomycetidae</taxon>
        <taxon>Hypocreales</taxon>
        <taxon>Nectriaceae</taxon>
        <taxon>Fusarium</taxon>
        <taxon>Fusarium oxysporum species complex</taxon>
    </lineage>
</organism>
<feature type="region of interest" description="Disordered" evidence="1">
    <location>
        <begin position="1"/>
        <end position="27"/>
    </location>
</feature>